<dbReference type="RefSeq" id="WP_160609486.1">
    <property type="nucleotide sequence ID" value="NZ_WTZA01000001.1"/>
</dbReference>
<sequence length="241" mass="25476">MDIRKEQDAYRNAKPSRLGRGIERLTNPFGKALASVVPNAIVEQAVKAIDSAAGARSLGPIRHDPADLEASRAAALKIERLAKNVNGATGAAAGFGGAISAGMDIPATIAIAMRNIRDTGRAYGYDGAGEAEKLFRLQILELASLNEPEERRQRIEGIERAIGDGGVLKPVEGDASTPMVDAAVERISRALALASFRRRMGMLVPVAGSAVGLMVNRSFQEDVSKAARFAFQARRLKAAAG</sequence>
<protein>
    <submittedName>
        <fullName evidence="1">EcsC family protein</fullName>
    </submittedName>
</protein>
<dbReference type="InterPro" id="IPR024787">
    <property type="entry name" value="EcsC"/>
</dbReference>
<gene>
    <name evidence="1" type="ORF">GRI40_00215</name>
</gene>
<name>A0A6I4TB83_9SPHN</name>
<organism evidence="1 2">
    <name type="scientific">Tsuneonella aeria</name>
    <dbReference type="NCBI Taxonomy" id="1837929"/>
    <lineage>
        <taxon>Bacteria</taxon>
        <taxon>Pseudomonadati</taxon>
        <taxon>Pseudomonadota</taxon>
        <taxon>Alphaproteobacteria</taxon>
        <taxon>Sphingomonadales</taxon>
        <taxon>Erythrobacteraceae</taxon>
        <taxon>Tsuneonella</taxon>
    </lineage>
</organism>
<dbReference type="EMBL" id="WTZA01000001">
    <property type="protein sequence ID" value="MXO73648.1"/>
    <property type="molecule type" value="Genomic_DNA"/>
</dbReference>
<evidence type="ECO:0000313" key="2">
    <source>
        <dbReference type="Proteomes" id="UP000439522"/>
    </source>
</evidence>
<accession>A0A6I4TB83</accession>
<dbReference type="OrthoDB" id="7405546at2"/>
<comment type="caution">
    <text evidence="1">The sequence shown here is derived from an EMBL/GenBank/DDBJ whole genome shotgun (WGS) entry which is preliminary data.</text>
</comment>
<proteinExistence type="predicted"/>
<dbReference type="PANTHER" id="PTHR41260">
    <property type="entry name" value="PROTEIN ECSC"/>
    <property type="match status" value="1"/>
</dbReference>
<dbReference type="AlphaFoldDB" id="A0A6I4TB83"/>
<dbReference type="Proteomes" id="UP000439522">
    <property type="component" value="Unassembled WGS sequence"/>
</dbReference>
<reference evidence="1 2" key="1">
    <citation type="submission" date="2019-12" db="EMBL/GenBank/DDBJ databases">
        <title>Genomic-based taxomic classification of the family Erythrobacteraceae.</title>
        <authorList>
            <person name="Xu L."/>
        </authorList>
    </citation>
    <scope>NUCLEOTIDE SEQUENCE [LARGE SCALE GENOMIC DNA]</scope>
    <source>
        <strain evidence="1 2">100921-2</strain>
    </source>
</reference>
<keyword evidence="2" id="KW-1185">Reference proteome</keyword>
<dbReference type="Pfam" id="PF12787">
    <property type="entry name" value="EcsC"/>
    <property type="match status" value="1"/>
</dbReference>
<evidence type="ECO:0000313" key="1">
    <source>
        <dbReference type="EMBL" id="MXO73648.1"/>
    </source>
</evidence>
<dbReference type="PANTHER" id="PTHR41260:SF1">
    <property type="entry name" value="PROTEIN ECSC"/>
    <property type="match status" value="1"/>
</dbReference>